<feature type="compositionally biased region" description="Polar residues" evidence="1">
    <location>
        <begin position="149"/>
        <end position="159"/>
    </location>
</feature>
<protein>
    <submittedName>
        <fullName evidence="2">Uncharacterized protein</fullName>
    </submittedName>
</protein>
<reference evidence="2" key="1">
    <citation type="journal article" date="2023" name="Mol. Biol. Evol.">
        <title>Third-Generation Sequencing Reveals the Adaptive Role of the Epigenome in Three Deep-Sea Polychaetes.</title>
        <authorList>
            <person name="Perez M."/>
            <person name="Aroh O."/>
            <person name="Sun Y."/>
            <person name="Lan Y."/>
            <person name="Juniper S.K."/>
            <person name="Young C.R."/>
            <person name="Angers B."/>
            <person name="Qian P.Y."/>
        </authorList>
    </citation>
    <scope>NUCLEOTIDE SEQUENCE</scope>
    <source>
        <strain evidence="2">P08H-3</strain>
    </source>
</reference>
<proteinExistence type="predicted"/>
<dbReference type="EMBL" id="JAODUP010000022">
    <property type="protein sequence ID" value="KAK2167901.1"/>
    <property type="molecule type" value="Genomic_DNA"/>
</dbReference>
<feature type="region of interest" description="Disordered" evidence="1">
    <location>
        <begin position="76"/>
        <end position="212"/>
    </location>
</feature>
<organism evidence="2 3">
    <name type="scientific">Paralvinella palmiformis</name>
    <dbReference type="NCBI Taxonomy" id="53620"/>
    <lineage>
        <taxon>Eukaryota</taxon>
        <taxon>Metazoa</taxon>
        <taxon>Spiralia</taxon>
        <taxon>Lophotrochozoa</taxon>
        <taxon>Annelida</taxon>
        <taxon>Polychaeta</taxon>
        <taxon>Sedentaria</taxon>
        <taxon>Canalipalpata</taxon>
        <taxon>Terebellida</taxon>
        <taxon>Terebelliformia</taxon>
        <taxon>Alvinellidae</taxon>
        <taxon>Paralvinella</taxon>
    </lineage>
</organism>
<evidence type="ECO:0000313" key="3">
    <source>
        <dbReference type="Proteomes" id="UP001208570"/>
    </source>
</evidence>
<name>A0AAD9KB36_9ANNE</name>
<accession>A0AAD9KB36</accession>
<feature type="compositionally biased region" description="Basic and acidic residues" evidence="1">
    <location>
        <begin position="182"/>
        <end position="191"/>
    </location>
</feature>
<comment type="caution">
    <text evidence="2">The sequence shown here is derived from an EMBL/GenBank/DDBJ whole genome shotgun (WGS) entry which is preliminary data.</text>
</comment>
<feature type="compositionally biased region" description="Low complexity" evidence="1">
    <location>
        <begin position="1"/>
        <end position="23"/>
    </location>
</feature>
<evidence type="ECO:0000256" key="1">
    <source>
        <dbReference type="SAM" id="MobiDB-lite"/>
    </source>
</evidence>
<evidence type="ECO:0000313" key="2">
    <source>
        <dbReference type="EMBL" id="KAK2167901.1"/>
    </source>
</evidence>
<feature type="compositionally biased region" description="Low complexity" evidence="1">
    <location>
        <begin position="79"/>
        <end position="92"/>
    </location>
</feature>
<dbReference type="AlphaFoldDB" id="A0AAD9KB36"/>
<sequence length="317" mass="34643">MSAAKTSSSGSKSKSRFSTGSKFVLKSTGKKKRSHNDKIDLEDSGVQLDEPASGQIPAVSLEVVDVDIGVCLRQDDSNSHSTSLSSQMTQQSGHIPTPLFTKHCAISAPDLTSTDRISKSESPQPPPKYMSPSGATLQPPEQHLGISLSRDSTSASSKHISALEPRHTPVFSLGVDSDEELEPIRQRRESNASRTSRTSRDTRSREKSRHKDRFKKILKPLRRSHSAGSTKDVPAHALFLRHDITKERKTPIGINDGVTHESPKIRHTLSRGIPRRGTATRLTSSRVITYTLCTPESLTSSSNVIRSATTPSWSSMT</sequence>
<keyword evidence="3" id="KW-1185">Reference proteome</keyword>
<feature type="region of interest" description="Disordered" evidence="1">
    <location>
        <begin position="1"/>
        <end position="58"/>
    </location>
</feature>
<gene>
    <name evidence="2" type="ORF">LSH36_22g01021</name>
</gene>
<dbReference type="Proteomes" id="UP001208570">
    <property type="component" value="Unassembled WGS sequence"/>
</dbReference>